<organism evidence="1 2">
    <name type="scientific">Calothrix parasitica NIES-267</name>
    <dbReference type="NCBI Taxonomy" id="1973488"/>
    <lineage>
        <taxon>Bacteria</taxon>
        <taxon>Bacillati</taxon>
        <taxon>Cyanobacteriota</taxon>
        <taxon>Cyanophyceae</taxon>
        <taxon>Nostocales</taxon>
        <taxon>Calotrichaceae</taxon>
        <taxon>Calothrix</taxon>
    </lineage>
</organism>
<sequence>MFRCHAIFDLNGDNILPLSAELQKVIMEYYQLASVKYLSDTQANRLAEILNIAQKNPTVNFWIIQADYFINEKLNLINENELKNKQAKLREYLGIEPNVKHQISIIN</sequence>
<dbReference type="OrthoDB" id="48727at1161"/>
<accession>A0A1Z4LYA4</accession>
<dbReference type="Proteomes" id="UP000218418">
    <property type="component" value="Chromosome"/>
</dbReference>
<evidence type="ECO:0000313" key="2">
    <source>
        <dbReference type="Proteomes" id="UP000218418"/>
    </source>
</evidence>
<proteinExistence type="predicted"/>
<gene>
    <name evidence="1" type="ORF">NIES267_57230</name>
</gene>
<reference evidence="1 2" key="1">
    <citation type="submission" date="2017-06" db="EMBL/GenBank/DDBJ databases">
        <title>Genome sequencing of cyanobaciteial culture collection at National Institute for Environmental Studies (NIES).</title>
        <authorList>
            <person name="Hirose Y."/>
            <person name="Shimura Y."/>
            <person name="Fujisawa T."/>
            <person name="Nakamura Y."/>
            <person name="Kawachi M."/>
        </authorList>
    </citation>
    <scope>NUCLEOTIDE SEQUENCE [LARGE SCALE GENOMIC DNA]</scope>
    <source>
        <strain evidence="1 2">NIES-267</strain>
    </source>
</reference>
<dbReference type="AlphaFoldDB" id="A0A1Z4LYA4"/>
<keyword evidence="2" id="KW-1185">Reference proteome</keyword>
<evidence type="ECO:0000313" key="1">
    <source>
        <dbReference type="EMBL" id="BAY86217.1"/>
    </source>
</evidence>
<protein>
    <submittedName>
        <fullName evidence="1">Uncharacterized protein</fullName>
    </submittedName>
</protein>
<dbReference type="EMBL" id="AP018227">
    <property type="protein sequence ID" value="BAY86217.1"/>
    <property type="molecule type" value="Genomic_DNA"/>
</dbReference>
<name>A0A1Z4LYA4_9CYAN</name>